<feature type="region of interest" description="Disordered" evidence="1">
    <location>
        <begin position="1"/>
        <end position="35"/>
    </location>
</feature>
<feature type="compositionally biased region" description="Low complexity" evidence="1">
    <location>
        <begin position="1"/>
        <end position="16"/>
    </location>
</feature>
<protein>
    <submittedName>
        <fullName evidence="2">Uncharacterized protein</fullName>
    </submittedName>
</protein>
<keyword evidence="3" id="KW-1185">Reference proteome</keyword>
<evidence type="ECO:0000256" key="1">
    <source>
        <dbReference type="SAM" id="MobiDB-lite"/>
    </source>
</evidence>
<feature type="compositionally biased region" description="Polar residues" evidence="1">
    <location>
        <begin position="24"/>
        <end position="35"/>
    </location>
</feature>
<proteinExistence type="predicted"/>
<name>A0A0G4EIV3_VITBC</name>
<dbReference type="InParanoid" id="A0A0G4EIV3"/>
<dbReference type="AlphaFoldDB" id="A0A0G4EIV3"/>
<sequence>MAAAAPSSSAAAGPGPVAELPRQQAMSSLGQGRPTSPQELLPLLISKAARSNPTRRALIAQIANGPLTQQQLQLEHNKESITRTVVQRVKEHINRLLGDKGLEDIITVSTELTSLDLLLELAHFIENSGEWAGWKPIVRVARHKERVERLPIELVSADVEGVGSREVFDSRCEALRQLSIIGRHLGMTLERPSERRNIGEERLDGHRLTIRPLENLPARHAFRDGFDPANPVCEYRGDDFASICDAVLNWIRFGGSEVASHFVFQYNDPAGYARVRDLANQQPPVWNCRTISTSHQAAGFSLRVIVLHGDQPKHMFQAHIDIYSNPHNTQARLYTTEPPVVGVGAGRFPQTVGAARQVMGAGDAQLVFGGLLVP</sequence>
<accession>A0A0G4EIV3</accession>
<organism evidence="2 3">
    <name type="scientific">Vitrella brassicaformis (strain CCMP3155)</name>
    <dbReference type="NCBI Taxonomy" id="1169540"/>
    <lineage>
        <taxon>Eukaryota</taxon>
        <taxon>Sar</taxon>
        <taxon>Alveolata</taxon>
        <taxon>Colpodellida</taxon>
        <taxon>Vitrellaceae</taxon>
        <taxon>Vitrella</taxon>
    </lineage>
</organism>
<gene>
    <name evidence="2" type="ORF">Vbra_1689</name>
</gene>
<dbReference type="EMBL" id="CDMY01000241">
    <property type="protein sequence ID" value="CEL95951.1"/>
    <property type="molecule type" value="Genomic_DNA"/>
</dbReference>
<reference evidence="2 3" key="1">
    <citation type="submission" date="2014-11" db="EMBL/GenBank/DDBJ databases">
        <authorList>
            <person name="Zhu J."/>
            <person name="Qi W."/>
            <person name="Song R."/>
        </authorList>
    </citation>
    <scope>NUCLEOTIDE SEQUENCE [LARGE SCALE GENOMIC DNA]</scope>
</reference>
<dbReference type="VEuPathDB" id="CryptoDB:Vbra_1689"/>
<evidence type="ECO:0000313" key="3">
    <source>
        <dbReference type="Proteomes" id="UP000041254"/>
    </source>
</evidence>
<evidence type="ECO:0000313" key="2">
    <source>
        <dbReference type="EMBL" id="CEL95951.1"/>
    </source>
</evidence>
<dbReference type="PhylomeDB" id="A0A0G4EIV3"/>
<dbReference type="Proteomes" id="UP000041254">
    <property type="component" value="Unassembled WGS sequence"/>
</dbReference>